<dbReference type="InterPro" id="IPR050466">
    <property type="entry name" value="Carboxylest/Gibb_receptor"/>
</dbReference>
<feature type="non-terminal residue" evidence="4">
    <location>
        <position position="1"/>
    </location>
</feature>
<comment type="caution">
    <text evidence="4">The sequence shown here is derived from an EMBL/GenBank/DDBJ whole genome shotgun (WGS) entry which is preliminary data.</text>
</comment>
<proteinExistence type="inferred from homology"/>
<name>A0A1Q3CCN4_CEPFO</name>
<sequence length="182" mass="20033">SHSNGSGNEDWLNSHVDFKQVFFAGDSAGANIAHNMGIRIGNEKLEGLDVSGIVLIHPYFWGYQLIGNETEDVGSKSEKLWRFTCPTTTSCDDPLMNPFFDPNLGSLGCNKVLVCVAEKDSLSQRGKFYCDILVKSGWGGVAEMMEAKDEGHVFHLHNPTCENAVAMLKRLVFASHALNGYF</sequence>
<reference evidence="5" key="1">
    <citation type="submission" date="2016-04" db="EMBL/GenBank/DDBJ databases">
        <title>Cephalotus genome sequencing.</title>
        <authorList>
            <person name="Fukushima K."/>
            <person name="Hasebe M."/>
            <person name="Fang X."/>
        </authorList>
    </citation>
    <scope>NUCLEOTIDE SEQUENCE [LARGE SCALE GENOMIC DNA]</scope>
    <source>
        <strain evidence="5">cv. St1</strain>
    </source>
</reference>
<dbReference type="OrthoDB" id="408631at2759"/>
<accession>A0A1Q3CCN4</accession>
<comment type="similarity">
    <text evidence="1">Belongs to the 'GDXG' lipolytic enzyme family.</text>
</comment>
<dbReference type="PROSITE" id="PS01174">
    <property type="entry name" value="LIPASE_GDXG_SER"/>
    <property type="match status" value="1"/>
</dbReference>
<dbReference type="Pfam" id="PF07859">
    <property type="entry name" value="Abhydrolase_3"/>
    <property type="match status" value="1"/>
</dbReference>
<evidence type="ECO:0000313" key="4">
    <source>
        <dbReference type="EMBL" id="GAV77986.1"/>
    </source>
</evidence>
<dbReference type="InterPro" id="IPR013094">
    <property type="entry name" value="AB_hydrolase_3"/>
</dbReference>
<dbReference type="PANTHER" id="PTHR23024:SF467">
    <property type="entry name" value="CARBOXYLESTERASE 12-RELATED"/>
    <property type="match status" value="1"/>
</dbReference>
<keyword evidence="5" id="KW-1185">Reference proteome</keyword>
<dbReference type="Proteomes" id="UP000187406">
    <property type="component" value="Unassembled WGS sequence"/>
</dbReference>
<dbReference type="AlphaFoldDB" id="A0A1Q3CCN4"/>
<dbReference type="PANTHER" id="PTHR23024">
    <property type="entry name" value="ARYLACETAMIDE DEACETYLASE"/>
    <property type="match status" value="1"/>
</dbReference>
<evidence type="ECO:0000259" key="3">
    <source>
        <dbReference type="Pfam" id="PF07859"/>
    </source>
</evidence>
<evidence type="ECO:0000313" key="5">
    <source>
        <dbReference type="Proteomes" id="UP000187406"/>
    </source>
</evidence>
<gene>
    <name evidence="4" type="ORF">CFOL_v3_21454</name>
</gene>
<keyword evidence="4" id="KW-0378">Hydrolase</keyword>
<dbReference type="STRING" id="3775.A0A1Q3CCN4"/>
<dbReference type="SUPFAM" id="SSF53474">
    <property type="entry name" value="alpha/beta-Hydrolases"/>
    <property type="match status" value="1"/>
</dbReference>
<dbReference type="InterPro" id="IPR029058">
    <property type="entry name" value="AB_hydrolase_fold"/>
</dbReference>
<evidence type="ECO:0000256" key="2">
    <source>
        <dbReference type="PROSITE-ProRule" id="PRU10038"/>
    </source>
</evidence>
<dbReference type="InterPro" id="IPR033140">
    <property type="entry name" value="Lipase_GDXG_put_SER_AS"/>
</dbReference>
<organism evidence="4 5">
    <name type="scientific">Cephalotus follicularis</name>
    <name type="common">Albany pitcher plant</name>
    <dbReference type="NCBI Taxonomy" id="3775"/>
    <lineage>
        <taxon>Eukaryota</taxon>
        <taxon>Viridiplantae</taxon>
        <taxon>Streptophyta</taxon>
        <taxon>Embryophyta</taxon>
        <taxon>Tracheophyta</taxon>
        <taxon>Spermatophyta</taxon>
        <taxon>Magnoliopsida</taxon>
        <taxon>eudicotyledons</taxon>
        <taxon>Gunneridae</taxon>
        <taxon>Pentapetalae</taxon>
        <taxon>rosids</taxon>
        <taxon>fabids</taxon>
        <taxon>Oxalidales</taxon>
        <taxon>Cephalotaceae</taxon>
        <taxon>Cephalotus</taxon>
    </lineage>
</organism>
<feature type="active site" evidence="2">
    <location>
        <position position="27"/>
    </location>
</feature>
<dbReference type="EMBL" id="BDDD01001723">
    <property type="protein sequence ID" value="GAV77986.1"/>
    <property type="molecule type" value="Genomic_DNA"/>
</dbReference>
<dbReference type="Gene3D" id="3.40.50.1820">
    <property type="entry name" value="alpha/beta hydrolase"/>
    <property type="match status" value="1"/>
</dbReference>
<feature type="domain" description="Alpha/beta hydrolase fold-3" evidence="3">
    <location>
        <begin position="10"/>
        <end position="155"/>
    </location>
</feature>
<evidence type="ECO:0000256" key="1">
    <source>
        <dbReference type="ARBA" id="ARBA00010515"/>
    </source>
</evidence>
<dbReference type="InParanoid" id="A0A1Q3CCN4"/>
<dbReference type="GO" id="GO:0016787">
    <property type="term" value="F:hydrolase activity"/>
    <property type="evidence" value="ECO:0007669"/>
    <property type="project" value="UniProtKB-KW"/>
</dbReference>
<protein>
    <submittedName>
        <fullName evidence="4">Abhydrolase_3 domain-containing protein</fullName>
    </submittedName>
</protein>